<dbReference type="Pfam" id="PF00378">
    <property type="entry name" value="ECH_1"/>
    <property type="match status" value="1"/>
</dbReference>
<dbReference type="InterPro" id="IPR018376">
    <property type="entry name" value="Enoyl-CoA_hyd/isom_CS"/>
</dbReference>
<proteinExistence type="inferred from homology"/>
<dbReference type="GO" id="GO:0006635">
    <property type="term" value="P:fatty acid beta-oxidation"/>
    <property type="evidence" value="ECO:0007669"/>
    <property type="project" value="TreeGrafter"/>
</dbReference>
<dbReference type="KEGG" id="hjo:AY555_10520"/>
<evidence type="ECO:0000256" key="2">
    <source>
        <dbReference type="ARBA" id="ARBA00023239"/>
    </source>
</evidence>
<protein>
    <submittedName>
        <fullName evidence="4">Enoyl-CoA hydratase</fullName>
    </submittedName>
</protein>
<dbReference type="GO" id="GO:0016829">
    <property type="term" value="F:lyase activity"/>
    <property type="evidence" value="ECO:0007669"/>
    <property type="project" value="UniProtKB-KW"/>
</dbReference>
<comment type="similarity">
    <text evidence="1 3">Belongs to the enoyl-CoA hydratase/isomerase family.</text>
</comment>
<dbReference type="PROSITE" id="PS00166">
    <property type="entry name" value="ENOYL_COA_HYDRATASE"/>
    <property type="match status" value="1"/>
</dbReference>
<dbReference type="RefSeq" id="WP_066137107.1">
    <property type="nucleotide sequence ID" value="NZ_CP014527.1"/>
</dbReference>
<geneLocation type="plasmid" evidence="4 5">
    <name>unnamed 2</name>
</geneLocation>
<dbReference type="Gene3D" id="3.90.226.10">
    <property type="entry name" value="2-enoyl-CoA Hydratase, Chain A, domain 1"/>
    <property type="match status" value="1"/>
</dbReference>
<evidence type="ECO:0000313" key="4">
    <source>
        <dbReference type="EMBL" id="AMW35802.1"/>
    </source>
</evidence>
<keyword evidence="4" id="KW-0614">Plasmid</keyword>
<keyword evidence="2" id="KW-0456">Lyase</keyword>
<dbReference type="Gene3D" id="1.10.12.10">
    <property type="entry name" value="Lyase 2-enoyl-coa Hydratase, Chain A, domain 2"/>
    <property type="match status" value="1"/>
</dbReference>
<dbReference type="OrthoDB" id="9781757at2"/>
<dbReference type="InterPro" id="IPR001753">
    <property type="entry name" value="Enoyl-CoA_hydra/iso"/>
</dbReference>
<name>A0A143DGC4_9PROT</name>
<evidence type="ECO:0000313" key="5">
    <source>
        <dbReference type="Proteomes" id="UP000076066"/>
    </source>
</evidence>
<dbReference type="NCBIfam" id="NF046063">
    <property type="entry name" value="oxepin_alt"/>
    <property type="match status" value="1"/>
</dbReference>
<evidence type="ECO:0000256" key="1">
    <source>
        <dbReference type="ARBA" id="ARBA00005254"/>
    </source>
</evidence>
<dbReference type="GeneID" id="53317584"/>
<dbReference type="CDD" id="cd06558">
    <property type="entry name" value="crotonase-like"/>
    <property type="match status" value="1"/>
</dbReference>
<accession>A0A143DGC4</accession>
<gene>
    <name evidence="4" type="ORF">AY555_10520</name>
</gene>
<dbReference type="InterPro" id="IPR029045">
    <property type="entry name" value="ClpP/crotonase-like_dom_sf"/>
</dbReference>
<dbReference type="EMBL" id="CP014527">
    <property type="protein sequence ID" value="AMW35802.1"/>
    <property type="molecule type" value="Genomic_DNA"/>
</dbReference>
<reference evidence="4 5" key="1">
    <citation type="submission" date="2016-02" db="EMBL/GenBank/DDBJ databases">
        <title>Complete Genome of H5569, the type strain of the newly described species Haematospirillium jordaniae.</title>
        <authorList>
            <person name="Nicholson A.C."/>
            <person name="Humrighouse B.W."/>
            <person name="Loparov V."/>
            <person name="McQuiston J.R."/>
        </authorList>
    </citation>
    <scope>NUCLEOTIDE SEQUENCE [LARGE SCALE GENOMIC DNA]</scope>
    <source>
        <strain evidence="4 5">H5569</strain>
        <plasmid evidence="5">Plasmid unnamed 2</plasmid>
    </source>
</reference>
<dbReference type="AlphaFoldDB" id="A0A143DGC4"/>
<dbReference type="PANTHER" id="PTHR11941">
    <property type="entry name" value="ENOYL-COA HYDRATASE-RELATED"/>
    <property type="match status" value="1"/>
</dbReference>
<sequence length="269" mass="29278">MTTPSTKIPNLDVPVDIRREHSALVITMHDPATRNAVGEVLFQKGREALEEIKHDTSIRSVILTGAGGTFCSGGNLSMLTTLRQQPQERTQAAFESFHGFIKAIRSAPVPVIAAIEGDAAGAGFSMALACDFIIASETARFTMAYVQVGLTPDGGGSWFLTRSLPHALASRLVILGEPIWARELDRYGLIRQMVPDGEVTEAARTFAMLIALGPRCAMERGKKLLQAAANNMLDTQLDLEAQNFGEALHHPESIEGMRAFMEKRAPRYT</sequence>
<evidence type="ECO:0000256" key="3">
    <source>
        <dbReference type="RuleBase" id="RU003707"/>
    </source>
</evidence>
<dbReference type="InterPro" id="IPR014748">
    <property type="entry name" value="Enoyl-CoA_hydra_C"/>
</dbReference>
<dbReference type="NCBIfam" id="NF005700">
    <property type="entry name" value="PRK07511.1"/>
    <property type="match status" value="1"/>
</dbReference>
<dbReference type="Proteomes" id="UP000076066">
    <property type="component" value="Plasmid unnamed 2"/>
</dbReference>
<organism evidence="4 5">
    <name type="scientific">Haematospirillum jordaniae</name>
    <dbReference type="NCBI Taxonomy" id="1549855"/>
    <lineage>
        <taxon>Bacteria</taxon>
        <taxon>Pseudomonadati</taxon>
        <taxon>Pseudomonadota</taxon>
        <taxon>Alphaproteobacteria</taxon>
        <taxon>Rhodospirillales</taxon>
        <taxon>Novispirillaceae</taxon>
        <taxon>Haematospirillum</taxon>
    </lineage>
</organism>
<keyword evidence="5" id="KW-1185">Reference proteome</keyword>
<dbReference type="SUPFAM" id="SSF52096">
    <property type="entry name" value="ClpP/crotonase"/>
    <property type="match status" value="1"/>
</dbReference>
<dbReference type="PANTHER" id="PTHR11941:SF133">
    <property type="entry name" value="1,2-EPOXYPHENYLACETYL-COA ISOMERASE"/>
    <property type="match status" value="1"/>
</dbReference>